<dbReference type="SUPFAM" id="SSF49842">
    <property type="entry name" value="TNF-like"/>
    <property type="match status" value="1"/>
</dbReference>
<dbReference type="Gene3D" id="1.20.5.320">
    <property type="entry name" value="6-Phosphogluconate Dehydrogenase, domain 3"/>
    <property type="match status" value="1"/>
</dbReference>
<keyword evidence="4" id="KW-0732">Signal</keyword>
<gene>
    <name evidence="11" type="ORF">E5288_WYG007809</name>
</gene>
<dbReference type="Gene3D" id="3.40.50.300">
    <property type="entry name" value="P-loop containing nucleotide triphosphate hydrolases"/>
    <property type="match status" value="1"/>
</dbReference>
<evidence type="ECO:0000313" key="11">
    <source>
        <dbReference type="EMBL" id="MXQ87285.1"/>
    </source>
</evidence>
<evidence type="ECO:0000256" key="2">
    <source>
        <dbReference type="ARBA" id="ARBA00009018"/>
    </source>
</evidence>
<comment type="caution">
    <text evidence="11">The sequence shown here is derived from an EMBL/GenBank/DDBJ whole genome shotgun (WGS) entry which is preliminary data.</text>
</comment>
<protein>
    <recommendedName>
        <fullName evidence="9">Dephospho-CoA kinase domain-containing protein</fullName>
    </recommendedName>
</protein>
<dbReference type="GO" id="GO:0005737">
    <property type="term" value="C:cytoplasm"/>
    <property type="evidence" value="ECO:0007669"/>
    <property type="project" value="UniProtKB-ARBA"/>
</dbReference>
<dbReference type="GO" id="GO:0015937">
    <property type="term" value="P:coenzyme A biosynthetic process"/>
    <property type="evidence" value="ECO:0007669"/>
    <property type="project" value="InterPro"/>
</dbReference>
<evidence type="ECO:0000313" key="12">
    <source>
        <dbReference type="Proteomes" id="UP000322234"/>
    </source>
</evidence>
<evidence type="ECO:0000256" key="3">
    <source>
        <dbReference type="ARBA" id="ARBA00022525"/>
    </source>
</evidence>
<dbReference type="GO" id="GO:0005581">
    <property type="term" value="C:collagen trimer"/>
    <property type="evidence" value="ECO:0007669"/>
    <property type="project" value="UniProtKB-KW"/>
</dbReference>
<dbReference type="Pfam" id="PF00386">
    <property type="entry name" value="C1q"/>
    <property type="match status" value="1"/>
</dbReference>
<proteinExistence type="inferred from homology"/>
<evidence type="ECO:0000256" key="7">
    <source>
        <dbReference type="ARBA" id="ARBA00022840"/>
    </source>
</evidence>
<keyword evidence="12" id="KW-1185">Reference proteome</keyword>
<evidence type="ECO:0000256" key="8">
    <source>
        <dbReference type="ARBA" id="ARBA00023119"/>
    </source>
</evidence>
<name>A0A6B0RBL5_9CETA</name>
<dbReference type="PANTHER" id="PTHR22923">
    <property type="entry name" value="CEREBELLIN-RELATED"/>
    <property type="match status" value="1"/>
</dbReference>
<dbReference type="GO" id="GO:0005524">
    <property type="term" value="F:ATP binding"/>
    <property type="evidence" value="ECO:0007669"/>
    <property type="project" value="UniProtKB-KW"/>
</dbReference>
<dbReference type="SUPFAM" id="SSF52540">
    <property type="entry name" value="P-loop containing nucleoside triphosphate hydrolases"/>
    <property type="match status" value="1"/>
</dbReference>
<dbReference type="CDD" id="cd02022">
    <property type="entry name" value="DPCK"/>
    <property type="match status" value="1"/>
</dbReference>
<dbReference type="AlphaFoldDB" id="A0A6B0RBL5"/>
<dbReference type="InterPro" id="IPR050822">
    <property type="entry name" value="Cerebellin_Synaptic_Org"/>
</dbReference>
<keyword evidence="7" id="KW-0067">ATP-binding</keyword>
<dbReference type="InterPro" id="IPR001977">
    <property type="entry name" value="Depp_CoAkinase"/>
</dbReference>
<dbReference type="NCBIfam" id="TIGR00152">
    <property type="entry name" value="dephospho-CoA kinase"/>
    <property type="match status" value="1"/>
</dbReference>
<reference evidence="11" key="1">
    <citation type="submission" date="2019-10" db="EMBL/GenBank/DDBJ databases">
        <title>The sequence and de novo assembly of the wild yak genome.</title>
        <authorList>
            <person name="Liu Y."/>
        </authorList>
    </citation>
    <scope>NUCLEOTIDE SEQUENCE [LARGE SCALE GENOMIC DNA]</scope>
    <source>
        <strain evidence="11">WY2019</strain>
    </source>
</reference>
<dbReference type="FunFam" id="3.40.50.300:FF:000485">
    <property type="entry name" value="Dephospho-CoA kinase CAB5"/>
    <property type="match status" value="1"/>
</dbReference>
<evidence type="ECO:0000256" key="6">
    <source>
        <dbReference type="ARBA" id="ARBA00022741"/>
    </source>
</evidence>
<dbReference type="EMBL" id="VBQZ03000036">
    <property type="protein sequence ID" value="MXQ87285.1"/>
    <property type="molecule type" value="Genomic_DNA"/>
</dbReference>
<dbReference type="GO" id="GO:0004140">
    <property type="term" value="F:dephospho-CoA kinase activity"/>
    <property type="evidence" value="ECO:0007669"/>
    <property type="project" value="InterPro"/>
</dbReference>
<evidence type="ECO:0000256" key="9">
    <source>
        <dbReference type="ARBA" id="ARBA00044157"/>
    </source>
</evidence>
<dbReference type="Proteomes" id="UP000322234">
    <property type="component" value="Unassembled WGS sequence"/>
</dbReference>
<dbReference type="PROSITE" id="PS50871">
    <property type="entry name" value="C1Q"/>
    <property type="match status" value="1"/>
</dbReference>
<keyword evidence="8" id="KW-0176">Collagen</keyword>
<dbReference type="InterPro" id="IPR008983">
    <property type="entry name" value="Tumour_necrosis_fac-like_dom"/>
</dbReference>
<dbReference type="HAMAP" id="MF_00376">
    <property type="entry name" value="Dephospho_CoA_kinase"/>
    <property type="match status" value="1"/>
</dbReference>
<organism evidence="11 12">
    <name type="scientific">Bos mutus</name>
    <name type="common">wild yak</name>
    <dbReference type="NCBI Taxonomy" id="72004"/>
    <lineage>
        <taxon>Eukaryota</taxon>
        <taxon>Metazoa</taxon>
        <taxon>Chordata</taxon>
        <taxon>Craniata</taxon>
        <taxon>Vertebrata</taxon>
        <taxon>Euteleostomi</taxon>
        <taxon>Mammalia</taxon>
        <taxon>Eutheria</taxon>
        <taxon>Laurasiatheria</taxon>
        <taxon>Artiodactyla</taxon>
        <taxon>Ruminantia</taxon>
        <taxon>Pecora</taxon>
        <taxon>Bovidae</taxon>
        <taxon>Bovinae</taxon>
        <taxon>Bos</taxon>
    </lineage>
</organism>
<dbReference type="SMART" id="SM00110">
    <property type="entry name" value="C1Q"/>
    <property type="match status" value="1"/>
</dbReference>
<dbReference type="PRINTS" id="PR00007">
    <property type="entry name" value="COMPLEMNTC1Q"/>
</dbReference>
<keyword evidence="6" id="KW-0547">Nucleotide-binding</keyword>
<accession>A0A6B0RBL5</accession>
<dbReference type="InterPro" id="IPR001073">
    <property type="entry name" value="C1q_dom"/>
</dbReference>
<evidence type="ECO:0000256" key="4">
    <source>
        <dbReference type="ARBA" id="ARBA00022729"/>
    </source>
</evidence>
<evidence type="ECO:0000256" key="5">
    <source>
        <dbReference type="ARBA" id="ARBA00022737"/>
    </source>
</evidence>
<keyword evidence="5" id="KW-0677">Repeat</keyword>
<dbReference type="GO" id="GO:0005576">
    <property type="term" value="C:extracellular region"/>
    <property type="evidence" value="ECO:0007669"/>
    <property type="project" value="UniProtKB-SubCell"/>
</dbReference>
<dbReference type="PROSITE" id="PS51219">
    <property type="entry name" value="DPCK"/>
    <property type="match status" value="1"/>
</dbReference>
<comment type="similarity">
    <text evidence="2">Belongs to the CoaE family.</text>
</comment>
<comment type="subcellular location">
    <subcellularLocation>
        <location evidence="1">Secreted</location>
    </subcellularLocation>
</comment>
<dbReference type="PANTHER" id="PTHR22923:SF64">
    <property type="entry name" value="C1Q-RELATED FACTOR"/>
    <property type="match status" value="1"/>
</dbReference>
<sequence>MFLVGLTGGIASGKSSVIQVFQQLGCAVIDVDIIARHIVQPGYPAHRRIVEAFGTEVLLENGDIDRKVLGDLIFNQPDRRHLLNSITHPEICKEMMKETFKYFLRGYRYVILDIPLLFETKKLLKYMKHTVVVYCDRDTQLARLMRRNNLSREDAEARIKAQLPLKDKARMARHVLDNSGEWSVTKRQVVLLHAELEHSLEYLPLRLGVLTGLAGIVGPPGEKGEPGKTGPPGLPGAGGSGAISTATYTTVPRVAFYAGLKNPHEGYEVLKFDDVVTNLGNNYDATSGKFTCNIPGTYFFTYHVLMRGGDGTSMWADLCKNGQVRASAIAQDADQNYDYASNSVILHLDAGDEVFIKLDGGKAHGGNSNKYSTFSGFIIYSD</sequence>
<dbReference type="FunFam" id="2.60.120.40:FF:000001">
    <property type="entry name" value="Complement C1q B chain"/>
    <property type="match status" value="1"/>
</dbReference>
<dbReference type="InterPro" id="IPR027417">
    <property type="entry name" value="P-loop_NTPase"/>
</dbReference>
<evidence type="ECO:0000256" key="1">
    <source>
        <dbReference type="ARBA" id="ARBA00004613"/>
    </source>
</evidence>
<evidence type="ECO:0000259" key="10">
    <source>
        <dbReference type="PROSITE" id="PS50871"/>
    </source>
</evidence>
<dbReference type="Gene3D" id="2.60.120.40">
    <property type="match status" value="1"/>
</dbReference>
<feature type="domain" description="C1q" evidence="10">
    <location>
        <begin position="249"/>
        <end position="382"/>
    </location>
</feature>
<keyword evidence="3" id="KW-0964">Secreted</keyword>
<dbReference type="Pfam" id="PF01121">
    <property type="entry name" value="CoaE"/>
    <property type="match status" value="1"/>
</dbReference>